<reference evidence="1 3" key="2">
    <citation type="journal article" date="2018" name="Plant J.">
        <title>The Physcomitrella patens chromosome-scale assembly reveals moss genome structure and evolution.</title>
        <authorList>
            <person name="Lang D."/>
            <person name="Ullrich K.K."/>
            <person name="Murat F."/>
            <person name="Fuchs J."/>
            <person name="Jenkins J."/>
            <person name="Haas F.B."/>
            <person name="Piednoel M."/>
            <person name="Gundlach H."/>
            <person name="Van Bel M."/>
            <person name="Meyberg R."/>
            <person name="Vives C."/>
            <person name="Morata J."/>
            <person name="Symeonidi A."/>
            <person name="Hiss M."/>
            <person name="Muchero W."/>
            <person name="Kamisugi Y."/>
            <person name="Saleh O."/>
            <person name="Blanc G."/>
            <person name="Decker E.L."/>
            <person name="van Gessel N."/>
            <person name="Grimwood J."/>
            <person name="Hayes R.D."/>
            <person name="Graham S.W."/>
            <person name="Gunter L.E."/>
            <person name="McDaniel S.F."/>
            <person name="Hoernstein S.N.W."/>
            <person name="Larsson A."/>
            <person name="Li F.W."/>
            <person name="Perroud P.F."/>
            <person name="Phillips J."/>
            <person name="Ranjan P."/>
            <person name="Rokshar D.S."/>
            <person name="Rothfels C.J."/>
            <person name="Schneider L."/>
            <person name="Shu S."/>
            <person name="Stevenson D.W."/>
            <person name="Thummler F."/>
            <person name="Tillich M."/>
            <person name="Villarreal Aguilar J.C."/>
            <person name="Widiez T."/>
            <person name="Wong G.K."/>
            <person name="Wymore A."/>
            <person name="Zhang Y."/>
            <person name="Zimmer A.D."/>
            <person name="Quatrano R.S."/>
            <person name="Mayer K.F.X."/>
            <person name="Goodstein D."/>
            <person name="Casacuberta J.M."/>
            <person name="Vandepoele K."/>
            <person name="Reski R."/>
            <person name="Cuming A.C."/>
            <person name="Tuskan G.A."/>
            <person name="Maumus F."/>
            <person name="Salse J."/>
            <person name="Schmutz J."/>
            <person name="Rensing S.A."/>
        </authorList>
    </citation>
    <scope>NUCLEOTIDE SEQUENCE [LARGE SCALE GENOMIC DNA]</scope>
    <source>
        <strain evidence="2 3">cv. Gransden 2004</strain>
    </source>
</reference>
<dbReference type="Gramene" id="Pp3c22_1020V3.2">
    <property type="protein sequence ID" value="PAC:32905361.CDS.1"/>
    <property type="gene ID" value="Pp3c22_1020"/>
</dbReference>
<keyword evidence="3" id="KW-1185">Reference proteome</keyword>
<accession>A0A2K1ILS7</accession>
<dbReference type="InParanoid" id="A0A2K1ILS7"/>
<dbReference type="EMBL" id="ABEU02000022">
    <property type="protein sequence ID" value="PNR30230.1"/>
    <property type="molecule type" value="Genomic_DNA"/>
</dbReference>
<dbReference type="Gramene" id="Pp3c22_1020V3.1">
    <property type="protein sequence ID" value="PAC:32905360.CDS.1"/>
    <property type="gene ID" value="Pp3c22_1020"/>
</dbReference>
<organism evidence="1">
    <name type="scientific">Physcomitrium patens</name>
    <name type="common">Spreading-leaved earth moss</name>
    <name type="synonym">Physcomitrella patens</name>
    <dbReference type="NCBI Taxonomy" id="3218"/>
    <lineage>
        <taxon>Eukaryota</taxon>
        <taxon>Viridiplantae</taxon>
        <taxon>Streptophyta</taxon>
        <taxon>Embryophyta</taxon>
        <taxon>Bryophyta</taxon>
        <taxon>Bryophytina</taxon>
        <taxon>Bryopsida</taxon>
        <taxon>Funariidae</taxon>
        <taxon>Funariales</taxon>
        <taxon>Funariaceae</taxon>
        <taxon>Physcomitrium</taxon>
    </lineage>
</organism>
<dbReference type="EnsemblPlants" id="Pp3c22_1020V3.2">
    <property type="protein sequence ID" value="PAC:32905361.CDS.1"/>
    <property type="gene ID" value="Pp3c22_1020"/>
</dbReference>
<reference evidence="1 3" key="1">
    <citation type="journal article" date="2008" name="Science">
        <title>The Physcomitrella genome reveals evolutionary insights into the conquest of land by plants.</title>
        <authorList>
            <person name="Rensing S."/>
            <person name="Lang D."/>
            <person name="Zimmer A."/>
            <person name="Terry A."/>
            <person name="Salamov A."/>
            <person name="Shapiro H."/>
            <person name="Nishiyama T."/>
            <person name="Perroud P.-F."/>
            <person name="Lindquist E."/>
            <person name="Kamisugi Y."/>
            <person name="Tanahashi T."/>
            <person name="Sakakibara K."/>
            <person name="Fujita T."/>
            <person name="Oishi K."/>
            <person name="Shin-I T."/>
            <person name="Kuroki Y."/>
            <person name="Toyoda A."/>
            <person name="Suzuki Y."/>
            <person name="Hashimoto A."/>
            <person name="Yamaguchi K."/>
            <person name="Sugano A."/>
            <person name="Kohara Y."/>
            <person name="Fujiyama A."/>
            <person name="Anterola A."/>
            <person name="Aoki S."/>
            <person name="Ashton N."/>
            <person name="Barbazuk W.B."/>
            <person name="Barker E."/>
            <person name="Bennetzen J."/>
            <person name="Bezanilla M."/>
            <person name="Blankenship R."/>
            <person name="Cho S.H."/>
            <person name="Dutcher S."/>
            <person name="Estelle M."/>
            <person name="Fawcett J.A."/>
            <person name="Gundlach H."/>
            <person name="Hanada K."/>
            <person name="Heyl A."/>
            <person name="Hicks K.A."/>
            <person name="Hugh J."/>
            <person name="Lohr M."/>
            <person name="Mayer K."/>
            <person name="Melkozernov A."/>
            <person name="Murata T."/>
            <person name="Nelson D."/>
            <person name="Pils B."/>
            <person name="Prigge M."/>
            <person name="Reiss B."/>
            <person name="Renner T."/>
            <person name="Rombauts S."/>
            <person name="Rushton P."/>
            <person name="Sanderfoot A."/>
            <person name="Schween G."/>
            <person name="Shiu S.-H."/>
            <person name="Stueber K."/>
            <person name="Theodoulou F.L."/>
            <person name="Tu H."/>
            <person name="Van de Peer Y."/>
            <person name="Verrier P.J."/>
            <person name="Waters E."/>
            <person name="Wood A."/>
            <person name="Yang L."/>
            <person name="Cove D."/>
            <person name="Cuming A."/>
            <person name="Hasebe M."/>
            <person name="Lucas S."/>
            <person name="Mishler D.B."/>
            <person name="Reski R."/>
            <person name="Grigoriev I."/>
            <person name="Quatrano R.S."/>
            <person name="Boore J.L."/>
        </authorList>
    </citation>
    <scope>NUCLEOTIDE SEQUENCE [LARGE SCALE GENOMIC DNA]</scope>
    <source>
        <strain evidence="2 3">cv. Gransden 2004</strain>
    </source>
</reference>
<evidence type="ECO:0000313" key="1">
    <source>
        <dbReference type="EMBL" id="PNR30230.1"/>
    </source>
</evidence>
<dbReference type="AlphaFoldDB" id="A0A2K1ILS7"/>
<dbReference type="EnsemblPlants" id="Pp3c22_1020V3.1">
    <property type="protein sequence ID" value="PAC:32905360.CDS.1"/>
    <property type="gene ID" value="Pp3c22_1020"/>
</dbReference>
<evidence type="ECO:0000313" key="2">
    <source>
        <dbReference type="EnsemblPlants" id="PAC:32905360.CDS.1"/>
    </source>
</evidence>
<dbReference type="Proteomes" id="UP000006727">
    <property type="component" value="Chromosome 22"/>
</dbReference>
<gene>
    <name evidence="1" type="ORF">PHYPA_026546</name>
</gene>
<reference evidence="2" key="3">
    <citation type="submission" date="2020-12" db="UniProtKB">
        <authorList>
            <consortium name="EnsemblPlants"/>
        </authorList>
    </citation>
    <scope>IDENTIFICATION</scope>
</reference>
<evidence type="ECO:0000313" key="3">
    <source>
        <dbReference type="Proteomes" id="UP000006727"/>
    </source>
</evidence>
<proteinExistence type="predicted"/>
<protein>
    <submittedName>
        <fullName evidence="1 2">Uncharacterized protein</fullName>
    </submittedName>
</protein>
<name>A0A2K1ILS7_PHYPA</name>
<sequence length="70" mass="8174">MQAPQSRHESPLHCSNLILYSHPADHIVLCYRLPDCHIPIQRRFYLSSEEKSLILNITLYVHPFSCDVAR</sequence>